<dbReference type="InterPro" id="IPR012340">
    <property type="entry name" value="NA-bd_OB-fold"/>
</dbReference>
<dbReference type="EMBL" id="CP133612">
    <property type="protein sequence ID" value="WMV08794.1"/>
    <property type="molecule type" value="Genomic_DNA"/>
</dbReference>
<gene>
    <name evidence="4" type="ORF">MTR67_002179</name>
</gene>
<evidence type="ECO:0000256" key="1">
    <source>
        <dbReference type="ARBA" id="ARBA00009479"/>
    </source>
</evidence>
<feature type="domain" description="Elongation factor P C-terminal" evidence="2">
    <location>
        <begin position="266"/>
        <end position="320"/>
    </location>
</feature>
<dbReference type="InterPro" id="IPR014722">
    <property type="entry name" value="Rib_uL2_dom2"/>
</dbReference>
<dbReference type="InterPro" id="IPR013852">
    <property type="entry name" value="Transl_elong_P/YeiP_CS"/>
</dbReference>
<dbReference type="SMART" id="SM00841">
    <property type="entry name" value="Elong-fact-P_C"/>
    <property type="match status" value="1"/>
</dbReference>
<dbReference type="SUPFAM" id="SSF50249">
    <property type="entry name" value="Nucleic acid-binding proteins"/>
    <property type="match status" value="2"/>
</dbReference>
<name>A0AAF0PVP4_SOLVR</name>
<dbReference type="SUPFAM" id="SSF50104">
    <property type="entry name" value="Translation proteins SH3-like domain"/>
    <property type="match status" value="1"/>
</dbReference>
<evidence type="ECO:0000259" key="2">
    <source>
        <dbReference type="SMART" id="SM00841"/>
    </source>
</evidence>
<evidence type="ECO:0000259" key="3">
    <source>
        <dbReference type="SMART" id="SM01185"/>
    </source>
</evidence>
<dbReference type="GO" id="GO:0043043">
    <property type="term" value="P:peptide biosynthetic process"/>
    <property type="evidence" value="ECO:0007669"/>
    <property type="project" value="InterPro"/>
</dbReference>
<feature type="domain" description="Translation elongation factor P/YeiP central" evidence="3">
    <location>
        <begin position="202"/>
        <end position="258"/>
    </location>
</feature>
<dbReference type="InterPro" id="IPR008991">
    <property type="entry name" value="Translation_prot_SH3-like_sf"/>
</dbReference>
<evidence type="ECO:0000313" key="5">
    <source>
        <dbReference type="Proteomes" id="UP001234989"/>
    </source>
</evidence>
<dbReference type="PROSITE" id="PS01275">
    <property type="entry name" value="EFP"/>
    <property type="match status" value="1"/>
</dbReference>
<dbReference type="Pfam" id="PF08207">
    <property type="entry name" value="EFP_N"/>
    <property type="match status" value="1"/>
</dbReference>
<comment type="similarity">
    <text evidence="1">Belongs to the elongation factor P family.</text>
</comment>
<dbReference type="Gene3D" id="2.30.30.30">
    <property type="match status" value="1"/>
</dbReference>
<dbReference type="Pfam" id="PF09285">
    <property type="entry name" value="Elong-fact-P_C"/>
    <property type="match status" value="1"/>
</dbReference>
<dbReference type="InterPro" id="IPR001059">
    <property type="entry name" value="Transl_elong_P/YeiP_cen"/>
</dbReference>
<reference evidence="4" key="1">
    <citation type="submission" date="2023-08" db="EMBL/GenBank/DDBJ databases">
        <title>A de novo genome assembly of Solanum verrucosum Schlechtendal, a Mexican diploid species geographically isolated from the other diploid A-genome species in potato relatives.</title>
        <authorList>
            <person name="Hosaka K."/>
        </authorList>
    </citation>
    <scope>NUCLEOTIDE SEQUENCE</scope>
    <source>
        <tissue evidence="4">Young leaves</tissue>
    </source>
</reference>
<dbReference type="Gene3D" id="2.40.50.140">
    <property type="entry name" value="Nucleic acid-binding proteins"/>
    <property type="match status" value="2"/>
</dbReference>
<evidence type="ECO:0008006" key="6">
    <source>
        <dbReference type="Google" id="ProtNLM"/>
    </source>
</evidence>
<dbReference type="SMART" id="SM01185">
    <property type="entry name" value="EFP"/>
    <property type="match status" value="1"/>
</dbReference>
<sequence>INLRLPVTQSHQKKKKMRVVMNRLSRALWDFKRDSSSTKISRALSTCIQSKQWLPSPYRESRDSLFASPWSATQLRGAKSRGADLKPGNVIEKKGRIYQVVKAQHTTQGRGGAIIQFPAKHIAFERVFRLAGKLPLFSVTGLQDGEFTYLLENNNRSFSISIMQSKNESIEHEVELRDVDSGSKSNERFRTDETVERVFVAEKSFTYLYTDEETGNIVLMEPETYEQLDVPKHLFGECYVYLQDDMKVNVQLYNERATSASIPTRVTCTVAESEIPMRASATPQYKKVLLDNGLTVQVPKHIVEGDKIIVNTIDHTYMSR</sequence>
<dbReference type="GO" id="GO:0005737">
    <property type="term" value="C:cytoplasm"/>
    <property type="evidence" value="ECO:0007669"/>
    <property type="project" value="InterPro"/>
</dbReference>
<dbReference type="PANTHER" id="PTHR30053:SF14">
    <property type="entry name" value="TRANSLATION ELONGATION FACTOR KOW-LIKE DOMAIN-CONTAINING PROTEIN"/>
    <property type="match status" value="1"/>
</dbReference>
<dbReference type="AlphaFoldDB" id="A0AAF0PVP4"/>
<dbReference type="InterPro" id="IPR013185">
    <property type="entry name" value="Transl_elong_KOW-like"/>
</dbReference>
<accession>A0AAF0PVP4</accession>
<dbReference type="InterPro" id="IPR015365">
    <property type="entry name" value="Elong-fact-P_C"/>
</dbReference>
<protein>
    <recommendedName>
        <fullName evidence="6">Elongation factor P</fullName>
    </recommendedName>
</protein>
<dbReference type="InterPro" id="IPR020599">
    <property type="entry name" value="Transl_elong_fac_P/YeiP"/>
</dbReference>
<dbReference type="Pfam" id="PF01132">
    <property type="entry name" value="EFP"/>
    <property type="match status" value="1"/>
</dbReference>
<organism evidence="4 5">
    <name type="scientific">Solanum verrucosum</name>
    <dbReference type="NCBI Taxonomy" id="315347"/>
    <lineage>
        <taxon>Eukaryota</taxon>
        <taxon>Viridiplantae</taxon>
        <taxon>Streptophyta</taxon>
        <taxon>Embryophyta</taxon>
        <taxon>Tracheophyta</taxon>
        <taxon>Spermatophyta</taxon>
        <taxon>Magnoliopsida</taxon>
        <taxon>eudicotyledons</taxon>
        <taxon>Gunneridae</taxon>
        <taxon>Pentapetalae</taxon>
        <taxon>asterids</taxon>
        <taxon>lamiids</taxon>
        <taxon>Solanales</taxon>
        <taxon>Solanaceae</taxon>
        <taxon>Solanoideae</taxon>
        <taxon>Solaneae</taxon>
        <taxon>Solanum</taxon>
    </lineage>
</organism>
<keyword evidence="5" id="KW-1185">Reference proteome</keyword>
<dbReference type="Proteomes" id="UP001234989">
    <property type="component" value="Chromosome 1"/>
</dbReference>
<feature type="non-terminal residue" evidence="4">
    <location>
        <position position="1"/>
    </location>
</feature>
<dbReference type="PANTHER" id="PTHR30053">
    <property type="entry name" value="ELONGATION FACTOR P"/>
    <property type="match status" value="1"/>
</dbReference>
<evidence type="ECO:0000313" key="4">
    <source>
        <dbReference type="EMBL" id="WMV08794.1"/>
    </source>
</evidence>
<dbReference type="GO" id="GO:0003746">
    <property type="term" value="F:translation elongation factor activity"/>
    <property type="evidence" value="ECO:0007669"/>
    <property type="project" value="InterPro"/>
</dbReference>
<proteinExistence type="inferred from homology"/>